<dbReference type="AlphaFoldDB" id="A0A232EQJ1"/>
<feature type="compositionally biased region" description="Low complexity" evidence="1">
    <location>
        <begin position="266"/>
        <end position="278"/>
    </location>
</feature>
<dbReference type="STRING" id="543379.A0A232EQJ1"/>
<sequence>LAGSSYSSHAHTTHRPSAHSGGQQKVPEHSPVNISSVLSQSDLRVVLPTDVWYRQTSILALQTPTPPSRRESSEFESRQFERAVLYARTRNFQKSTLQQTPPRVTQTVRVRALAFESRLQRNDMLAAQICRELHFGVIATRMQSRVPRCLFGSPNPRDTMELLQEALETERSRFAKRWGVDPLTEDDDKENGGGNVLVVRSHSRQQSCSPSKKRTSPYAKQTSIHDYWRSRKVCDSNKKPSGSAFAEVTNVRLQLQPPAQSPPSEPSLESPPLQQEQQQLKDKPSTSSSQ</sequence>
<dbReference type="OrthoDB" id="6818750at2759"/>
<dbReference type="InterPro" id="IPR044898">
    <property type="entry name" value="CDI_dom_sf"/>
</dbReference>
<evidence type="ECO:0000313" key="3">
    <source>
        <dbReference type="Proteomes" id="UP000215335"/>
    </source>
</evidence>
<accession>A0A232EQJ1</accession>
<dbReference type="Gene3D" id="4.10.365.10">
    <property type="entry name" value="p27"/>
    <property type="match status" value="1"/>
</dbReference>
<name>A0A232EQJ1_9HYME</name>
<dbReference type="Proteomes" id="UP000215335">
    <property type="component" value="Unassembled WGS sequence"/>
</dbReference>
<feature type="compositionally biased region" description="Polar residues" evidence="1">
    <location>
        <begin position="1"/>
        <end position="10"/>
    </location>
</feature>
<comment type="caution">
    <text evidence="2">The sequence shown here is derived from an EMBL/GenBank/DDBJ whole genome shotgun (WGS) entry which is preliminary data.</text>
</comment>
<organism evidence="2 3">
    <name type="scientific">Trichomalopsis sarcophagae</name>
    <dbReference type="NCBI Taxonomy" id="543379"/>
    <lineage>
        <taxon>Eukaryota</taxon>
        <taxon>Metazoa</taxon>
        <taxon>Ecdysozoa</taxon>
        <taxon>Arthropoda</taxon>
        <taxon>Hexapoda</taxon>
        <taxon>Insecta</taxon>
        <taxon>Pterygota</taxon>
        <taxon>Neoptera</taxon>
        <taxon>Endopterygota</taxon>
        <taxon>Hymenoptera</taxon>
        <taxon>Apocrita</taxon>
        <taxon>Proctotrupomorpha</taxon>
        <taxon>Chalcidoidea</taxon>
        <taxon>Pteromalidae</taxon>
        <taxon>Pteromalinae</taxon>
        <taxon>Trichomalopsis</taxon>
    </lineage>
</organism>
<gene>
    <name evidence="2" type="ORF">TSAR_002423</name>
</gene>
<feature type="region of interest" description="Disordered" evidence="1">
    <location>
        <begin position="254"/>
        <end position="290"/>
    </location>
</feature>
<proteinExistence type="predicted"/>
<reference evidence="2 3" key="1">
    <citation type="journal article" date="2017" name="Curr. Biol.">
        <title>The Evolution of Venom by Co-option of Single-Copy Genes.</title>
        <authorList>
            <person name="Martinson E.O."/>
            <person name="Mrinalini"/>
            <person name="Kelkar Y.D."/>
            <person name="Chang C.H."/>
            <person name="Werren J.H."/>
        </authorList>
    </citation>
    <scope>NUCLEOTIDE SEQUENCE [LARGE SCALE GENOMIC DNA]</scope>
    <source>
        <strain evidence="2 3">Alberta</strain>
        <tissue evidence="2">Whole body</tissue>
    </source>
</reference>
<evidence type="ECO:0000256" key="1">
    <source>
        <dbReference type="SAM" id="MobiDB-lite"/>
    </source>
</evidence>
<dbReference type="EMBL" id="NNAY01002757">
    <property type="protein sequence ID" value="OXU20620.1"/>
    <property type="molecule type" value="Genomic_DNA"/>
</dbReference>
<protein>
    <submittedName>
        <fullName evidence="2">Uncharacterized protein</fullName>
    </submittedName>
</protein>
<evidence type="ECO:0000313" key="2">
    <source>
        <dbReference type="EMBL" id="OXU20620.1"/>
    </source>
</evidence>
<feature type="region of interest" description="Disordered" evidence="1">
    <location>
        <begin position="1"/>
        <end position="29"/>
    </location>
</feature>
<feature type="region of interest" description="Disordered" evidence="1">
    <location>
        <begin position="201"/>
        <end position="222"/>
    </location>
</feature>
<feature type="non-terminal residue" evidence="2">
    <location>
        <position position="1"/>
    </location>
</feature>
<keyword evidence="3" id="KW-1185">Reference proteome</keyword>